<dbReference type="SUPFAM" id="SSF53756">
    <property type="entry name" value="UDP-Glycosyltransferase/glycogen phosphorylase"/>
    <property type="match status" value="1"/>
</dbReference>
<dbReference type="Pfam" id="PF13439">
    <property type="entry name" value="Glyco_transf_4"/>
    <property type="match status" value="1"/>
</dbReference>
<dbReference type="InterPro" id="IPR028098">
    <property type="entry name" value="Glyco_trans_4-like_N"/>
</dbReference>
<evidence type="ECO:0000259" key="2">
    <source>
        <dbReference type="Pfam" id="PF13439"/>
    </source>
</evidence>
<keyword evidence="3" id="KW-0328">Glycosyltransferase</keyword>
<protein>
    <submittedName>
        <fullName evidence="3">D-inositol 3-phosphate glycosyltransferase</fullName>
        <ecNumber evidence="3">2.4.1.250</ecNumber>
    </submittedName>
</protein>
<dbReference type="EC" id="2.4.1.250" evidence="3"/>
<evidence type="ECO:0000313" key="4">
    <source>
        <dbReference type="Proteomes" id="UP000431269"/>
    </source>
</evidence>
<dbReference type="RefSeq" id="WP_158766576.1">
    <property type="nucleotide sequence ID" value="NZ_CP047045.1"/>
</dbReference>
<dbReference type="PANTHER" id="PTHR12526">
    <property type="entry name" value="GLYCOSYLTRANSFERASE"/>
    <property type="match status" value="1"/>
</dbReference>
<dbReference type="GO" id="GO:0102710">
    <property type="term" value="F:D-inositol-3-phosphate glycosyltransferase activity"/>
    <property type="evidence" value="ECO:0007669"/>
    <property type="project" value="UniProtKB-EC"/>
</dbReference>
<feature type="domain" description="Glycosyl transferase family 1" evidence="1">
    <location>
        <begin position="172"/>
        <end position="320"/>
    </location>
</feature>
<reference evidence="4" key="1">
    <citation type="submission" date="2019-12" db="EMBL/GenBank/DDBJ databases">
        <title>Complete genome of Terracaulis silvestris 0127_4.</title>
        <authorList>
            <person name="Vieira S."/>
            <person name="Riedel T."/>
            <person name="Sproer C."/>
            <person name="Pascual J."/>
            <person name="Boedeker C."/>
            <person name="Overmann J."/>
        </authorList>
    </citation>
    <scope>NUCLEOTIDE SEQUENCE [LARGE SCALE GENOMIC DNA]</scope>
    <source>
        <strain evidence="4">0127_4</strain>
    </source>
</reference>
<sequence>MKIAQIAPLAERCPPALYGGTERVVSYLTEELVEQGHDVTLFASGDSITAAELVPCSEQALRLNPDVKDHFPHLMVMLEQVSRRAHEFDLLHFHIDLFHAPVVRTYAHKTLTTLHGRLDLPDLRAFYRQFPRLPLVSISNAQRRPMPPVNWLGTIYHGLPRDLLPFNPSGEHGYLAFLGRISPEKRPDRAIEIAARLGLPLKIAAKVDNADQEYWDEVIEPMIRAHPNVEYVGEIGEREKAKFLGEARALLFPIDWCEPFGLVMIEAMACGTPVIGWNCGSVPEVIDDGVSGFIVDSIDDAVAAVERAFALDRRGVRARFEERFTVERMARDYVDLYSRRPALRGVAALAGGRSGPPFMQAS</sequence>
<evidence type="ECO:0000313" key="3">
    <source>
        <dbReference type="EMBL" id="QGZ95738.1"/>
    </source>
</evidence>
<feature type="domain" description="Glycosyltransferase subfamily 4-like N-terminal" evidence="2">
    <location>
        <begin position="18"/>
        <end position="124"/>
    </location>
</feature>
<organism evidence="3 4">
    <name type="scientific">Terricaulis silvestris</name>
    <dbReference type="NCBI Taxonomy" id="2686094"/>
    <lineage>
        <taxon>Bacteria</taxon>
        <taxon>Pseudomonadati</taxon>
        <taxon>Pseudomonadota</taxon>
        <taxon>Alphaproteobacteria</taxon>
        <taxon>Caulobacterales</taxon>
        <taxon>Caulobacteraceae</taxon>
        <taxon>Terricaulis</taxon>
    </lineage>
</organism>
<accession>A0A6I6MQP7</accession>
<dbReference type="EMBL" id="CP047045">
    <property type="protein sequence ID" value="QGZ95738.1"/>
    <property type="molecule type" value="Genomic_DNA"/>
</dbReference>
<dbReference type="Proteomes" id="UP000431269">
    <property type="component" value="Chromosome"/>
</dbReference>
<evidence type="ECO:0000259" key="1">
    <source>
        <dbReference type="Pfam" id="PF00534"/>
    </source>
</evidence>
<dbReference type="InterPro" id="IPR001296">
    <property type="entry name" value="Glyco_trans_1"/>
</dbReference>
<keyword evidence="3" id="KW-0808">Transferase</keyword>
<dbReference type="KEGG" id="tsv:DSM104635_02589"/>
<name>A0A6I6MQP7_9CAUL</name>
<dbReference type="AlphaFoldDB" id="A0A6I6MQP7"/>
<keyword evidence="4" id="KW-1185">Reference proteome</keyword>
<gene>
    <name evidence="3" type="primary">mshA_2</name>
    <name evidence="3" type="ORF">DSM104635_02589</name>
</gene>
<dbReference type="Gene3D" id="3.40.50.2000">
    <property type="entry name" value="Glycogen Phosphorylase B"/>
    <property type="match status" value="2"/>
</dbReference>
<dbReference type="Pfam" id="PF00534">
    <property type="entry name" value="Glycos_transf_1"/>
    <property type="match status" value="1"/>
</dbReference>
<dbReference type="PANTHER" id="PTHR12526:SF595">
    <property type="entry name" value="BLL5217 PROTEIN"/>
    <property type="match status" value="1"/>
</dbReference>
<proteinExistence type="predicted"/>
<dbReference type="CDD" id="cd03802">
    <property type="entry name" value="GT4_AviGT4-like"/>
    <property type="match status" value="1"/>
</dbReference>